<protein>
    <recommendedName>
        <fullName evidence="4">DUF2500 domain-containing protein</fullName>
    </recommendedName>
</protein>
<keyword evidence="3" id="KW-1185">Reference proteome</keyword>
<dbReference type="RefSeq" id="WP_068533083.1">
    <property type="nucleotide sequence ID" value="NZ_LVJH01000021.1"/>
</dbReference>
<proteinExistence type="predicted"/>
<keyword evidence="1" id="KW-0812">Transmembrane</keyword>
<dbReference type="OrthoDB" id="282886at2"/>
<evidence type="ECO:0000256" key="1">
    <source>
        <dbReference type="SAM" id="Phobius"/>
    </source>
</evidence>
<organism evidence="2 3">
    <name type="scientific">Paenibacillus glacialis</name>
    <dbReference type="NCBI Taxonomy" id="494026"/>
    <lineage>
        <taxon>Bacteria</taxon>
        <taxon>Bacillati</taxon>
        <taxon>Bacillota</taxon>
        <taxon>Bacilli</taxon>
        <taxon>Bacillales</taxon>
        <taxon>Paenibacillaceae</taxon>
        <taxon>Paenibacillus</taxon>
    </lineage>
</organism>
<accession>A0A162MD97</accession>
<evidence type="ECO:0008006" key="4">
    <source>
        <dbReference type="Google" id="ProtNLM"/>
    </source>
</evidence>
<evidence type="ECO:0000313" key="3">
    <source>
        <dbReference type="Proteomes" id="UP000076967"/>
    </source>
</evidence>
<evidence type="ECO:0000313" key="2">
    <source>
        <dbReference type="EMBL" id="OAB42443.1"/>
    </source>
</evidence>
<dbReference type="AlphaFoldDB" id="A0A162MD97"/>
<keyword evidence="1" id="KW-1133">Transmembrane helix</keyword>
<sequence length="141" mass="16122">MGTDSFWMFDFVGTVIPIFIVVIIGILLLSAGKGILQWNNNNKQPQITVGSCIVSKRNEVKQHHNHQNDQISSYTRTSYYITFEIDSGDRIEFVVNGEEYGLCAEGDMGQLTFQGTRYMGFHRNLRFTAQVDGRSERRGYE</sequence>
<dbReference type="Gene3D" id="2.40.50.660">
    <property type="match status" value="1"/>
</dbReference>
<dbReference type="InterPro" id="IPR019635">
    <property type="entry name" value="DUF2500"/>
</dbReference>
<name>A0A162MD97_9BACL</name>
<dbReference type="Proteomes" id="UP000076967">
    <property type="component" value="Unassembled WGS sequence"/>
</dbReference>
<dbReference type="STRING" id="494026.PGLA_12285"/>
<gene>
    <name evidence="2" type="ORF">PGLA_12285</name>
</gene>
<reference evidence="2 3" key="1">
    <citation type="submission" date="2016-03" db="EMBL/GenBank/DDBJ databases">
        <title>Draft genome sequence of Paenibacillus glacialis DSM 22343.</title>
        <authorList>
            <person name="Shin S.-K."/>
            <person name="Yi H."/>
        </authorList>
    </citation>
    <scope>NUCLEOTIDE SEQUENCE [LARGE SCALE GENOMIC DNA]</scope>
    <source>
        <strain evidence="2 3">DSM 22343</strain>
    </source>
</reference>
<comment type="caution">
    <text evidence="2">The sequence shown here is derived from an EMBL/GenBank/DDBJ whole genome shotgun (WGS) entry which is preliminary data.</text>
</comment>
<dbReference type="EMBL" id="LVJH01000021">
    <property type="protein sequence ID" value="OAB42443.1"/>
    <property type="molecule type" value="Genomic_DNA"/>
</dbReference>
<keyword evidence="1" id="KW-0472">Membrane</keyword>
<dbReference type="Pfam" id="PF10694">
    <property type="entry name" value="DUF2500"/>
    <property type="match status" value="1"/>
</dbReference>
<feature type="transmembrane region" description="Helical" evidence="1">
    <location>
        <begin position="6"/>
        <end position="29"/>
    </location>
</feature>